<dbReference type="OrthoDB" id="5418632at2759"/>
<dbReference type="Proteomes" id="UP000887226">
    <property type="component" value="Unassembled WGS sequence"/>
</dbReference>
<reference evidence="2" key="1">
    <citation type="journal article" date="2021" name="IMA Fungus">
        <title>Genomic characterization of three marine fungi, including Emericellopsis atlantica sp. nov. with signatures of a generalist lifestyle and marine biomass degradation.</title>
        <authorList>
            <person name="Hagestad O.C."/>
            <person name="Hou L."/>
            <person name="Andersen J.H."/>
            <person name="Hansen E.H."/>
            <person name="Altermark B."/>
            <person name="Li C."/>
            <person name="Kuhnert E."/>
            <person name="Cox R.J."/>
            <person name="Crous P.W."/>
            <person name="Spatafora J.W."/>
            <person name="Lail K."/>
            <person name="Amirebrahimi M."/>
            <person name="Lipzen A."/>
            <person name="Pangilinan J."/>
            <person name="Andreopoulos W."/>
            <person name="Hayes R.D."/>
            <person name="Ng V."/>
            <person name="Grigoriev I.V."/>
            <person name="Jackson S.A."/>
            <person name="Sutton T.D.S."/>
            <person name="Dobson A.D.W."/>
            <person name="Rama T."/>
        </authorList>
    </citation>
    <scope>NUCLEOTIDE SEQUENCE</scope>
    <source>
        <strain evidence="2">TRa3180A</strain>
    </source>
</reference>
<gene>
    <name evidence="2" type="ORF">BJ878DRAFT_229777</name>
</gene>
<dbReference type="EMBL" id="MU253784">
    <property type="protein sequence ID" value="KAG9247046.1"/>
    <property type="molecule type" value="Genomic_DNA"/>
</dbReference>
<evidence type="ECO:0000313" key="3">
    <source>
        <dbReference type="Proteomes" id="UP000887226"/>
    </source>
</evidence>
<name>A0A9P7Z840_9HELO</name>
<feature type="compositionally biased region" description="Basic and acidic residues" evidence="1">
    <location>
        <begin position="53"/>
        <end position="77"/>
    </location>
</feature>
<evidence type="ECO:0000256" key="1">
    <source>
        <dbReference type="SAM" id="MobiDB-lite"/>
    </source>
</evidence>
<accession>A0A9P7Z840</accession>
<dbReference type="AlphaFoldDB" id="A0A9P7Z840"/>
<feature type="compositionally biased region" description="Low complexity" evidence="1">
    <location>
        <begin position="25"/>
        <end position="51"/>
    </location>
</feature>
<feature type="region of interest" description="Disordered" evidence="1">
    <location>
        <begin position="18"/>
        <end position="131"/>
    </location>
</feature>
<proteinExistence type="predicted"/>
<feature type="compositionally biased region" description="Basic and acidic residues" evidence="1">
    <location>
        <begin position="85"/>
        <end position="131"/>
    </location>
</feature>
<comment type="caution">
    <text evidence="2">The sequence shown here is derived from an EMBL/GenBank/DDBJ whole genome shotgun (WGS) entry which is preliminary data.</text>
</comment>
<keyword evidence="3" id="KW-1185">Reference proteome</keyword>
<protein>
    <submittedName>
        <fullName evidence="2">Uncharacterized protein</fullName>
    </submittedName>
</protein>
<sequence>MSGRKLALGVLAAIGGGGYAYNHFSSPPSSSTSSKRTTPTPSPESTSDLSSVRAHEAPKTAREYHDDHPKPVEDRHGNSVVKHSIAAEKNEKLVRKGKFSGREFDNHEQKHSGDPCRDFESVEQGRGKKGL</sequence>
<organism evidence="2 3">
    <name type="scientific">Calycina marina</name>
    <dbReference type="NCBI Taxonomy" id="1763456"/>
    <lineage>
        <taxon>Eukaryota</taxon>
        <taxon>Fungi</taxon>
        <taxon>Dikarya</taxon>
        <taxon>Ascomycota</taxon>
        <taxon>Pezizomycotina</taxon>
        <taxon>Leotiomycetes</taxon>
        <taxon>Helotiales</taxon>
        <taxon>Pezizellaceae</taxon>
        <taxon>Calycina</taxon>
    </lineage>
</organism>
<evidence type="ECO:0000313" key="2">
    <source>
        <dbReference type="EMBL" id="KAG9247046.1"/>
    </source>
</evidence>